<dbReference type="EMBL" id="HBHT01005833">
    <property type="protein sequence ID" value="CAD9947724.1"/>
    <property type="molecule type" value="Transcribed_RNA"/>
</dbReference>
<gene>
    <name evidence="1" type="ORF">APAL1065_LOCUS3856</name>
</gene>
<organism evidence="1">
    <name type="scientific">Entomoneis paludosa</name>
    <dbReference type="NCBI Taxonomy" id="265537"/>
    <lineage>
        <taxon>Eukaryota</taxon>
        <taxon>Sar</taxon>
        <taxon>Stramenopiles</taxon>
        <taxon>Ochrophyta</taxon>
        <taxon>Bacillariophyta</taxon>
        <taxon>Bacillariophyceae</taxon>
        <taxon>Bacillariophycidae</taxon>
        <taxon>Entomoneidaceae</taxon>
        <taxon>Entomoneis</taxon>
    </lineage>
</organism>
<name>A0A7S2Y462_9STRA</name>
<reference evidence="1" key="1">
    <citation type="submission" date="2021-01" db="EMBL/GenBank/DDBJ databases">
        <authorList>
            <person name="Corre E."/>
            <person name="Pelletier E."/>
            <person name="Niang G."/>
            <person name="Scheremetjew M."/>
            <person name="Finn R."/>
            <person name="Kale V."/>
            <person name="Holt S."/>
            <person name="Cochrane G."/>
            <person name="Meng A."/>
            <person name="Brown T."/>
            <person name="Cohen L."/>
        </authorList>
    </citation>
    <scope>NUCLEOTIDE SEQUENCE</scope>
    <source>
        <strain evidence="1">CCMP125</strain>
    </source>
</reference>
<dbReference type="AlphaFoldDB" id="A0A7S2Y462"/>
<protein>
    <submittedName>
        <fullName evidence="1">Uncharacterized protein</fullName>
    </submittedName>
</protein>
<accession>A0A7S2Y462</accession>
<proteinExistence type="predicted"/>
<evidence type="ECO:0000313" key="1">
    <source>
        <dbReference type="EMBL" id="CAD9947724.1"/>
    </source>
</evidence>
<sequence length="126" mass="14291">MDRTVPGCCGKTAKPKALGSKASSQSVAVVESRVFLIMVKSSQIKEQVQWQKKSITNEQWKCAWYLFLWQKQVEFCTKQGQGERSKNAESIWLVSLEQTPWRDIKHCRATHPGQRPADGSPGTRNI</sequence>